<comment type="similarity">
    <text evidence="2">Belongs to the fatty acid desaturase type 1 family. AlkB subfamily.</text>
</comment>
<evidence type="ECO:0000313" key="15">
    <source>
        <dbReference type="Proteomes" id="UP000292423"/>
    </source>
</evidence>
<keyword evidence="6" id="KW-0479">Metal-binding</keyword>
<protein>
    <submittedName>
        <fullName evidence="14">Alkane 1-monooxygenase</fullName>
    </submittedName>
</protein>
<sequence length="404" mass="44981">MFRYARFFIGPVFFTGVSLLMVLGHQWLWLPGFLLILSVVLFDQMLSHDSVDQPYAHSGILDFALYLSLPAAMTFFFMLFWVAGSGTQDPFGYGAFVQSLTGIDVIAARNDTAWYHYALMFVILALPATGIGGLAGHELTHRTADPFALWLGRITMALNWGIAFPIEHVYGHHAYVGTMKDPATAARGDSLYRHIPKAMRRTVVNAWEIEKARLDKVGKPFLSLNNVLLRMALVAAATSAFAFWCAGWTGLLFHGIVCCSTKVVLEALNYVEHYGIVRVPTQPVQPRHSWNCNHVVSSVFTYNLTRHSHHHADAQVHFQDLHAHAEQPSMPGGFLAAILSSFIPPLWRRMITPKLLEWDRTQADRSEFPLIRAANQASGWPELQQSVANNAAPVQAVPQGGLGY</sequence>
<dbReference type="InterPro" id="IPR033885">
    <property type="entry name" value="AlkB/XylM"/>
</dbReference>
<dbReference type="GO" id="GO:0004497">
    <property type="term" value="F:monooxygenase activity"/>
    <property type="evidence" value="ECO:0007669"/>
    <property type="project" value="UniProtKB-KW"/>
</dbReference>
<evidence type="ECO:0000256" key="10">
    <source>
        <dbReference type="ARBA" id="ARBA00023033"/>
    </source>
</evidence>
<dbReference type="Pfam" id="PF00487">
    <property type="entry name" value="FA_desaturase"/>
    <property type="match status" value="1"/>
</dbReference>
<dbReference type="GO" id="GO:0006629">
    <property type="term" value="P:lipid metabolic process"/>
    <property type="evidence" value="ECO:0007669"/>
    <property type="project" value="InterPro"/>
</dbReference>
<evidence type="ECO:0000256" key="2">
    <source>
        <dbReference type="ARBA" id="ARBA00010823"/>
    </source>
</evidence>
<keyword evidence="7 12" id="KW-1133">Transmembrane helix</keyword>
<feature type="transmembrane region" description="Helical" evidence="12">
    <location>
        <begin position="29"/>
        <end position="47"/>
    </location>
</feature>
<keyword evidence="11 12" id="KW-0472">Membrane</keyword>
<dbReference type="EMBL" id="SHKX01000010">
    <property type="protein sequence ID" value="RZU48087.1"/>
    <property type="molecule type" value="Genomic_DNA"/>
</dbReference>
<evidence type="ECO:0000256" key="9">
    <source>
        <dbReference type="ARBA" id="ARBA00023004"/>
    </source>
</evidence>
<dbReference type="RefSeq" id="WP_130411401.1">
    <property type="nucleotide sequence ID" value="NZ_SHKX01000010.1"/>
</dbReference>
<accession>A0A4Q7ZBS9</accession>
<evidence type="ECO:0000256" key="8">
    <source>
        <dbReference type="ARBA" id="ARBA00023002"/>
    </source>
</evidence>
<keyword evidence="10 14" id="KW-0503">Monooxygenase</keyword>
<evidence type="ECO:0000256" key="11">
    <source>
        <dbReference type="ARBA" id="ARBA00023136"/>
    </source>
</evidence>
<evidence type="ECO:0000256" key="5">
    <source>
        <dbReference type="ARBA" id="ARBA00022692"/>
    </source>
</evidence>
<reference evidence="14 15" key="1">
    <citation type="submission" date="2019-02" db="EMBL/GenBank/DDBJ databases">
        <title>Genomic Encyclopedia of Type Strains, Phase IV (KMG-IV): sequencing the most valuable type-strain genomes for metagenomic binning, comparative biology and taxonomic classification.</title>
        <authorList>
            <person name="Goeker M."/>
        </authorList>
    </citation>
    <scope>NUCLEOTIDE SEQUENCE [LARGE SCALE GENOMIC DNA]</scope>
    <source>
        <strain evidence="14 15">DSM 105135</strain>
    </source>
</reference>
<dbReference type="OrthoDB" id="4759734at2"/>
<dbReference type="PANTHER" id="PTHR38674:SF1">
    <property type="entry name" value="ALKANE 1-MONOOXYGENASE 1"/>
    <property type="match status" value="1"/>
</dbReference>
<name>A0A4Q7ZBS9_9GAMM</name>
<evidence type="ECO:0000259" key="13">
    <source>
        <dbReference type="Pfam" id="PF00487"/>
    </source>
</evidence>
<evidence type="ECO:0000256" key="7">
    <source>
        <dbReference type="ARBA" id="ARBA00022989"/>
    </source>
</evidence>
<dbReference type="GO" id="GO:0046872">
    <property type="term" value="F:metal ion binding"/>
    <property type="evidence" value="ECO:0007669"/>
    <property type="project" value="UniProtKB-KW"/>
</dbReference>
<feature type="transmembrane region" description="Helical" evidence="12">
    <location>
        <begin position="59"/>
        <end position="83"/>
    </location>
</feature>
<gene>
    <name evidence="14" type="ORF">EV700_1059</name>
</gene>
<evidence type="ECO:0000256" key="3">
    <source>
        <dbReference type="ARBA" id="ARBA00022475"/>
    </source>
</evidence>
<evidence type="ECO:0000313" key="14">
    <source>
        <dbReference type="EMBL" id="RZU48087.1"/>
    </source>
</evidence>
<keyword evidence="9" id="KW-0408">Iron</keyword>
<evidence type="ECO:0000256" key="1">
    <source>
        <dbReference type="ARBA" id="ARBA00004429"/>
    </source>
</evidence>
<dbReference type="CDD" id="cd03512">
    <property type="entry name" value="Alkane-hydroxylase"/>
    <property type="match status" value="1"/>
</dbReference>
<feature type="transmembrane region" description="Helical" evidence="12">
    <location>
        <begin position="147"/>
        <end position="166"/>
    </location>
</feature>
<proteinExistence type="inferred from homology"/>
<evidence type="ECO:0000256" key="6">
    <source>
        <dbReference type="ARBA" id="ARBA00022723"/>
    </source>
</evidence>
<feature type="transmembrane region" description="Helical" evidence="12">
    <location>
        <begin position="114"/>
        <end position="135"/>
    </location>
</feature>
<dbReference type="GO" id="GO:0005886">
    <property type="term" value="C:plasma membrane"/>
    <property type="evidence" value="ECO:0007669"/>
    <property type="project" value="UniProtKB-SubCell"/>
</dbReference>
<keyword evidence="8" id="KW-0560">Oxidoreductase</keyword>
<keyword evidence="4" id="KW-0997">Cell inner membrane</keyword>
<dbReference type="Proteomes" id="UP000292423">
    <property type="component" value="Unassembled WGS sequence"/>
</dbReference>
<keyword evidence="15" id="KW-1185">Reference proteome</keyword>
<evidence type="ECO:0000256" key="4">
    <source>
        <dbReference type="ARBA" id="ARBA00022519"/>
    </source>
</evidence>
<dbReference type="PANTHER" id="PTHR38674">
    <property type="entry name" value="ALKANE 1-MONOOXYGENASE 1"/>
    <property type="match status" value="1"/>
</dbReference>
<feature type="domain" description="Fatty acid desaturase" evidence="13">
    <location>
        <begin position="113"/>
        <end position="325"/>
    </location>
</feature>
<comment type="subcellular location">
    <subcellularLocation>
        <location evidence="1">Cell inner membrane</location>
        <topology evidence="1">Multi-pass membrane protein</topology>
    </subcellularLocation>
</comment>
<keyword evidence="5 12" id="KW-0812">Transmembrane</keyword>
<evidence type="ECO:0000256" key="12">
    <source>
        <dbReference type="SAM" id="Phobius"/>
    </source>
</evidence>
<comment type="caution">
    <text evidence="14">The sequence shown here is derived from an EMBL/GenBank/DDBJ whole genome shotgun (WGS) entry which is preliminary data.</text>
</comment>
<feature type="transmembrane region" description="Helical" evidence="12">
    <location>
        <begin position="227"/>
        <end position="253"/>
    </location>
</feature>
<keyword evidence="3" id="KW-1003">Cell membrane</keyword>
<dbReference type="AlphaFoldDB" id="A0A4Q7ZBS9"/>
<organism evidence="14 15">
    <name type="scientific">Fluviicoccus keumensis</name>
    <dbReference type="NCBI Taxonomy" id="1435465"/>
    <lineage>
        <taxon>Bacteria</taxon>
        <taxon>Pseudomonadati</taxon>
        <taxon>Pseudomonadota</taxon>
        <taxon>Gammaproteobacteria</taxon>
        <taxon>Moraxellales</taxon>
        <taxon>Moraxellaceae</taxon>
        <taxon>Fluviicoccus</taxon>
    </lineage>
</organism>
<dbReference type="InterPro" id="IPR005804">
    <property type="entry name" value="FA_desaturase_dom"/>
</dbReference>